<comment type="caution">
    <text evidence="3">The sequence shown here is derived from an EMBL/GenBank/DDBJ whole genome shotgun (WGS) entry which is preliminary data.</text>
</comment>
<gene>
    <name evidence="3" type="ORF">CRV06_03840</name>
</gene>
<dbReference type="PANTHER" id="PTHR34406:SF1">
    <property type="entry name" value="PROTEIN YCEI"/>
    <property type="match status" value="1"/>
</dbReference>
<dbReference type="PANTHER" id="PTHR34406">
    <property type="entry name" value="PROTEIN YCEI"/>
    <property type="match status" value="1"/>
</dbReference>
<evidence type="ECO:0000256" key="1">
    <source>
        <dbReference type="SAM" id="SignalP"/>
    </source>
</evidence>
<dbReference type="Pfam" id="PF04264">
    <property type="entry name" value="YceI"/>
    <property type="match status" value="1"/>
</dbReference>
<dbReference type="OrthoDB" id="9811006at2"/>
<accession>A0A4Q0Y6J6</accession>
<evidence type="ECO:0000259" key="2">
    <source>
        <dbReference type="SMART" id="SM00867"/>
    </source>
</evidence>
<evidence type="ECO:0000313" key="3">
    <source>
        <dbReference type="EMBL" id="RXJ64081.1"/>
    </source>
</evidence>
<organism evidence="3 4">
    <name type="scientific">Halarcobacter anaerophilus</name>
    <dbReference type="NCBI Taxonomy" id="877500"/>
    <lineage>
        <taxon>Bacteria</taxon>
        <taxon>Pseudomonadati</taxon>
        <taxon>Campylobacterota</taxon>
        <taxon>Epsilonproteobacteria</taxon>
        <taxon>Campylobacterales</taxon>
        <taxon>Arcobacteraceae</taxon>
        <taxon>Halarcobacter</taxon>
    </lineage>
</organism>
<dbReference type="Gene3D" id="2.40.128.110">
    <property type="entry name" value="Lipid/polyisoprenoid-binding, YceI-like"/>
    <property type="match status" value="1"/>
</dbReference>
<feature type="chain" id="PRO_5020478326" description="Lipid/polyisoprenoid-binding YceI-like domain-containing protein" evidence="1">
    <location>
        <begin position="20"/>
        <end position="188"/>
    </location>
</feature>
<name>A0A4Q0Y6J6_9BACT</name>
<dbReference type="Proteomes" id="UP000290191">
    <property type="component" value="Unassembled WGS sequence"/>
</dbReference>
<feature type="domain" description="Lipid/polyisoprenoid-binding YceI-like" evidence="2">
    <location>
        <begin position="21"/>
        <end position="185"/>
    </location>
</feature>
<sequence length="188" mass="20648">MKLIKIGVASLIAASALYAGTYNVDASHSNVGFKVKHLMISNVRGNFDNFKGSFVYDEKSGKIESVDGTVVVDSINTDNVKRDGHLKSADFFDEKKYPNITFKVNKIENNKAYGKFTIKGVTKDVVFDIEKTGAVTDPWGNKRVGLEIEGEINRKDYGLNWNKALEAGGVVVGEEVKINVELEGILAK</sequence>
<dbReference type="AlphaFoldDB" id="A0A4Q0Y6J6"/>
<feature type="signal peptide" evidence="1">
    <location>
        <begin position="1"/>
        <end position="19"/>
    </location>
</feature>
<dbReference type="InterPro" id="IPR007372">
    <property type="entry name" value="Lipid/polyisoprenoid-bd_YceI"/>
</dbReference>
<dbReference type="SMART" id="SM00867">
    <property type="entry name" value="YceI"/>
    <property type="match status" value="1"/>
</dbReference>
<dbReference type="InterPro" id="IPR036761">
    <property type="entry name" value="TTHA0802/YceI-like_sf"/>
</dbReference>
<dbReference type="SUPFAM" id="SSF101874">
    <property type="entry name" value="YceI-like"/>
    <property type="match status" value="1"/>
</dbReference>
<evidence type="ECO:0000313" key="4">
    <source>
        <dbReference type="Proteomes" id="UP000290191"/>
    </source>
</evidence>
<reference evidence="3 4" key="1">
    <citation type="submission" date="2017-10" db="EMBL/GenBank/DDBJ databases">
        <title>Genomics of the genus Arcobacter.</title>
        <authorList>
            <person name="Perez-Cataluna A."/>
            <person name="Figueras M.J."/>
        </authorList>
    </citation>
    <scope>NUCLEOTIDE SEQUENCE [LARGE SCALE GENOMIC DNA]</scope>
    <source>
        <strain evidence="3 4">DSM 24636</strain>
    </source>
</reference>
<protein>
    <recommendedName>
        <fullName evidence="2">Lipid/polyisoprenoid-binding YceI-like domain-containing protein</fullName>
    </recommendedName>
</protein>
<dbReference type="STRING" id="877500.GCA_000935065_02869"/>
<keyword evidence="1" id="KW-0732">Signal</keyword>
<keyword evidence="4" id="KW-1185">Reference proteome</keyword>
<dbReference type="EMBL" id="PDKO01000002">
    <property type="protein sequence ID" value="RXJ64081.1"/>
    <property type="molecule type" value="Genomic_DNA"/>
</dbReference>
<dbReference type="RefSeq" id="WP_129081418.1">
    <property type="nucleotide sequence ID" value="NZ_CP041070.1"/>
</dbReference>
<proteinExistence type="predicted"/>